<dbReference type="Proteomes" id="UP000499080">
    <property type="component" value="Unassembled WGS sequence"/>
</dbReference>
<dbReference type="AlphaFoldDB" id="A0A4Y2AMT6"/>
<protein>
    <submittedName>
        <fullName evidence="1">Uncharacterized protein</fullName>
    </submittedName>
</protein>
<evidence type="ECO:0000313" key="1">
    <source>
        <dbReference type="EMBL" id="GBL80535.1"/>
    </source>
</evidence>
<organism evidence="1 2">
    <name type="scientific">Araneus ventricosus</name>
    <name type="common">Orbweaver spider</name>
    <name type="synonym">Epeira ventricosa</name>
    <dbReference type="NCBI Taxonomy" id="182803"/>
    <lineage>
        <taxon>Eukaryota</taxon>
        <taxon>Metazoa</taxon>
        <taxon>Ecdysozoa</taxon>
        <taxon>Arthropoda</taxon>
        <taxon>Chelicerata</taxon>
        <taxon>Arachnida</taxon>
        <taxon>Araneae</taxon>
        <taxon>Araneomorphae</taxon>
        <taxon>Entelegynae</taxon>
        <taxon>Araneoidea</taxon>
        <taxon>Araneidae</taxon>
        <taxon>Araneus</taxon>
    </lineage>
</organism>
<evidence type="ECO:0000313" key="2">
    <source>
        <dbReference type="Proteomes" id="UP000499080"/>
    </source>
</evidence>
<name>A0A4Y2AMT6_ARAVE</name>
<dbReference type="EMBL" id="BGPR01000022">
    <property type="protein sequence ID" value="GBL80535.1"/>
    <property type="molecule type" value="Genomic_DNA"/>
</dbReference>
<gene>
    <name evidence="1" type="ORF">AVEN_225233_1</name>
</gene>
<accession>A0A4Y2AMT6</accession>
<comment type="caution">
    <text evidence="1">The sequence shown here is derived from an EMBL/GenBank/DDBJ whole genome shotgun (WGS) entry which is preliminary data.</text>
</comment>
<keyword evidence="2" id="KW-1185">Reference proteome</keyword>
<sequence length="112" mass="12822">MNHGIERANIREGCRIRTAWTLKKWEKNSLKNCVNDSIKEPRFSAERNTNMGQFFQKGNVPPYILELNEPEHFLTSAPQFGVSAPPPLVEENFCTLFTQLAIQLVDGDRTKT</sequence>
<proteinExistence type="predicted"/>
<reference evidence="1 2" key="1">
    <citation type="journal article" date="2019" name="Sci. Rep.">
        <title>Orb-weaving spider Araneus ventricosus genome elucidates the spidroin gene catalogue.</title>
        <authorList>
            <person name="Kono N."/>
            <person name="Nakamura H."/>
            <person name="Ohtoshi R."/>
            <person name="Moran D.A.P."/>
            <person name="Shinohara A."/>
            <person name="Yoshida Y."/>
            <person name="Fujiwara M."/>
            <person name="Mori M."/>
            <person name="Tomita M."/>
            <person name="Arakawa K."/>
        </authorList>
    </citation>
    <scope>NUCLEOTIDE SEQUENCE [LARGE SCALE GENOMIC DNA]</scope>
</reference>